<dbReference type="GO" id="GO:0033539">
    <property type="term" value="P:fatty acid beta-oxidation using acyl-CoA dehydrogenase"/>
    <property type="evidence" value="ECO:0007669"/>
    <property type="project" value="TreeGrafter"/>
</dbReference>
<dbReference type="GO" id="GO:0005759">
    <property type="term" value="C:mitochondrial matrix"/>
    <property type="evidence" value="ECO:0007669"/>
    <property type="project" value="UniProtKB-SubCell"/>
</dbReference>
<proteinExistence type="inferred from homology"/>
<evidence type="ECO:0000256" key="2">
    <source>
        <dbReference type="ARBA" id="ARBA00007557"/>
    </source>
</evidence>
<dbReference type="GO" id="GO:0009055">
    <property type="term" value="F:electron transfer activity"/>
    <property type="evidence" value="ECO:0007669"/>
    <property type="project" value="InterPro"/>
</dbReference>
<dbReference type="Pfam" id="PF01012">
    <property type="entry name" value="ETF"/>
    <property type="match status" value="1"/>
</dbReference>
<dbReference type="PANTHER" id="PTHR21294:SF8">
    <property type="entry name" value="ELECTRON TRANSFER FLAVOPROTEIN SUBUNIT BETA"/>
    <property type="match status" value="1"/>
</dbReference>
<comment type="function">
    <text evidence="5 7">The electron transfer flavoprotein serves as a specific electron acceptor for several dehydrogenases, including five acyl-CoA dehydrogenases, glutaryl-CoA and sarcosine dehydrogenase. It transfers the electrons to the main mitochondrial respiratory chain via ETF-ubiquinone oxidoreductase (ETF dehydrogenase).</text>
</comment>
<comment type="cofactor">
    <cofactor evidence="7">
        <name>FAD</name>
        <dbReference type="ChEBI" id="CHEBI:57692"/>
    </cofactor>
    <text evidence="7">Binds 1 FAD per dimer.</text>
</comment>
<dbReference type="InterPro" id="IPR014730">
    <property type="entry name" value="ETF_a/b_N"/>
</dbReference>
<dbReference type="SUPFAM" id="SSF52402">
    <property type="entry name" value="Adenine nucleotide alpha hydrolases-like"/>
    <property type="match status" value="1"/>
</dbReference>
<evidence type="ECO:0000256" key="7">
    <source>
        <dbReference type="PIRNR" id="PIRNR000090"/>
    </source>
</evidence>
<comment type="subunit">
    <text evidence="7">Heterodimer of an alpha and a beta subunit.</text>
</comment>
<dbReference type="CDD" id="cd01714">
    <property type="entry name" value="ETF_beta"/>
    <property type="match status" value="1"/>
</dbReference>
<dbReference type="Proteomes" id="UP001212411">
    <property type="component" value="Chromosome 1"/>
</dbReference>
<evidence type="ECO:0000256" key="3">
    <source>
        <dbReference type="ARBA" id="ARBA00022448"/>
    </source>
</evidence>
<comment type="subcellular location">
    <subcellularLocation>
        <location evidence="1 7">Mitochondrion matrix</location>
    </subcellularLocation>
</comment>
<keyword evidence="7" id="KW-0496">Mitochondrion</keyword>
<dbReference type="FunFam" id="3.40.50.620:FF:000011">
    <property type="entry name" value="Electron transfer flavoprotein subunit beta"/>
    <property type="match status" value="1"/>
</dbReference>
<dbReference type="PROSITE" id="PS01065">
    <property type="entry name" value="ETF_BETA"/>
    <property type="match status" value="1"/>
</dbReference>
<evidence type="ECO:0000313" key="10">
    <source>
        <dbReference type="Proteomes" id="UP001212411"/>
    </source>
</evidence>
<evidence type="ECO:0000256" key="1">
    <source>
        <dbReference type="ARBA" id="ARBA00004305"/>
    </source>
</evidence>
<evidence type="ECO:0000313" key="9">
    <source>
        <dbReference type="EMBL" id="WBW72699.1"/>
    </source>
</evidence>
<accession>A0AAE9WBP8</accession>
<protein>
    <recommendedName>
        <fullName evidence="6 7">Probable electron transfer flavoprotein subunit beta</fullName>
    </recommendedName>
</protein>
<dbReference type="Gene3D" id="3.40.50.620">
    <property type="entry name" value="HUPs"/>
    <property type="match status" value="1"/>
</dbReference>
<organism evidence="9 10">
    <name type="scientific">Schizosaccharomyces osmophilus</name>
    <dbReference type="NCBI Taxonomy" id="2545709"/>
    <lineage>
        <taxon>Eukaryota</taxon>
        <taxon>Fungi</taxon>
        <taxon>Dikarya</taxon>
        <taxon>Ascomycota</taxon>
        <taxon>Taphrinomycotina</taxon>
        <taxon>Schizosaccharomycetes</taxon>
        <taxon>Schizosaccharomycetales</taxon>
        <taxon>Schizosaccharomycetaceae</taxon>
        <taxon>Schizosaccharomyces</taxon>
    </lineage>
</organism>
<dbReference type="SMART" id="SM00893">
    <property type="entry name" value="ETF"/>
    <property type="match status" value="1"/>
</dbReference>
<evidence type="ECO:0000259" key="8">
    <source>
        <dbReference type="SMART" id="SM00893"/>
    </source>
</evidence>
<dbReference type="PIRSF" id="PIRSF000090">
    <property type="entry name" value="Beta-ETF"/>
    <property type="match status" value="1"/>
</dbReference>
<dbReference type="EMBL" id="CP115611">
    <property type="protein sequence ID" value="WBW72699.1"/>
    <property type="molecule type" value="Genomic_DNA"/>
</dbReference>
<feature type="domain" description="Electron transfer flavoprotein alpha/beta-subunit N-terminal" evidence="8">
    <location>
        <begin position="26"/>
        <end position="217"/>
    </location>
</feature>
<reference evidence="9 10" key="1">
    <citation type="journal article" date="2023" name="G3 (Bethesda)">
        <title>A high-quality reference genome for the fission yeast Schizosaccharomyces osmophilus.</title>
        <authorList>
            <person name="Jia G.S."/>
            <person name="Zhang W.C."/>
            <person name="Liang Y."/>
            <person name="Liu X.H."/>
            <person name="Rhind N."/>
            <person name="Pidoux A."/>
            <person name="Brysch-Herzberg M."/>
            <person name="Du L.L."/>
        </authorList>
    </citation>
    <scope>NUCLEOTIDE SEQUENCE [LARGE SCALE GENOMIC DNA]</scope>
    <source>
        <strain evidence="9 10">CBS 15793</strain>
    </source>
</reference>
<dbReference type="GeneID" id="80875844"/>
<keyword evidence="4 7" id="KW-0249">Electron transport</keyword>
<dbReference type="InterPro" id="IPR033948">
    <property type="entry name" value="ETF_beta_N"/>
</dbReference>
<dbReference type="InterPro" id="IPR014729">
    <property type="entry name" value="Rossmann-like_a/b/a_fold"/>
</dbReference>
<dbReference type="AlphaFoldDB" id="A0AAE9WBP8"/>
<comment type="similarity">
    <text evidence="2 7">Belongs to the ETF beta-subunit/FixA family.</text>
</comment>
<dbReference type="PANTHER" id="PTHR21294">
    <property type="entry name" value="ELECTRON TRANSFER FLAVOPROTEIN BETA-SUBUNIT"/>
    <property type="match status" value="1"/>
</dbReference>
<dbReference type="KEGG" id="som:SOMG_02363"/>
<comment type="cofactor">
    <cofactor evidence="7">
        <name>AMP</name>
        <dbReference type="ChEBI" id="CHEBI:456215"/>
    </cofactor>
    <text evidence="7">Binds 1 AMP per subunit.</text>
</comment>
<dbReference type="InterPro" id="IPR012255">
    <property type="entry name" value="ETF_b"/>
</dbReference>
<dbReference type="RefSeq" id="XP_056036942.1">
    <property type="nucleotide sequence ID" value="XM_056181155.1"/>
</dbReference>
<keyword evidence="3 7" id="KW-0813">Transport</keyword>
<keyword evidence="10" id="KW-1185">Reference proteome</keyword>
<sequence length="254" mass="27659">MSKLRVLVGVKRTLDYMLKPRINPAKTGVDLAGQKMSINPFCDIAVEEAIRIKETQKDRVEDTLVVTAGPSASEQILRQSLAKGIQRASLIDVGNKELEPLSVAKLLKATVEKEKSNLVILGKQAIDDDAHQTGGMLAAMLGWPQFTSASKVAFEGDKVVVTREIDGGAETLSSPLPAVITTDLRLNVPRFANLAKVMKARKAPLGKLTPEDLGVPIENRLQTLSVEEPVSKRQSIMVKNVDEFVKTLKELKAL</sequence>
<dbReference type="GO" id="GO:0009063">
    <property type="term" value="P:amino acid catabolic process"/>
    <property type="evidence" value="ECO:0007669"/>
    <property type="project" value="TreeGrafter"/>
</dbReference>
<gene>
    <name evidence="9" type="primary">etf2</name>
    <name evidence="9" type="ORF">SOMG_02363</name>
</gene>
<name>A0AAE9WBP8_9SCHI</name>
<evidence type="ECO:0000256" key="5">
    <source>
        <dbReference type="ARBA" id="ARBA00025416"/>
    </source>
</evidence>
<dbReference type="InterPro" id="IPR000049">
    <property type="entry name" value="ET-Flavoprotein_bsu_CS"/>
</dbReference>
<evidence type="ECO:0000256" key="4">
    <source>
        <dbReference type="ARBA" id="ARBA00022982"/>
    </source>
</evidence>
<evidence type="ECO:0000256" key="6">
    <source>
        <dbReference type="ARBA" id="ARBA00070315"/>
    </source>
</evidence>